<dbReference type="Gene3D" id="3.40.50.620">
    <property type="entry name" value="HUPs"/>
    <property type="match status" value="1"/>
</dbReference>
<keyword evidence="4 9" id="KW-0547">Nucleotide-binding</keyword>
<comment type="subunit">
    <text evidence="9">Homohexamer.</text>
</comment>
<keyword evidence="12" id="KW-1185">Reference proteome</keyword>
<dbReference type="Pfam" id="PF01467">
    <property type="entry name" value="CTP_transf_like"/>
    <property type="match status" value="1"/>
</dbReference>
<dbReference type="SUPFAM" id="SSF52374">
    <property type="entry name" value="Nucleotidylyl transferase"/>
    <property type="match status" value="1"/>
</dbReference>
<dbReference type="InterPro" id="IPR001980">
    <property type="entry name" value="PPAT"/>
</dbReference>
<dbReference type="RefSeq" id="WP_201327883.1">
    <property type="nucleotide sequence ID" value="NZ_AP017470.1"/>
</dbReference>
<comment type="cofactor">
    <cofactor evidence="9">
        <name>Mg(2+)</name>
        <dbReference type="ChEBI" id="CHEBI:18420"/>
    </cofactor>
</comment>
<dbReference type="HAMAP" id="MF_00151">
    <property type="entry name" value="PPAT_bact"/>
    <property type="match status" value="1"/>
</dbReference>
<evidence type="ECO:0000256" key="9">
    <source>
        <dbReference type="HAMAP-Rule" id="MF_00151"/>
    </source>
</evidence>
<proteinExistence type="inferred from homology"/>
<dbReference type="CDD" id="cd02163">
    <property type="entry name" value="PPAT"/>
    <property type="match status" value="1"/>
</dbReference>
<feature type="binding site" evidence="9">
    <location>
        <position position="10"/>
    </location>
    <ligand>
        <name>substrate</name>
    </ligand>
</feature>
<evidence type="ECO:0000256" key="1">
    <source>
        <dbReference type="ARBA" id="ARBA00022490"/>
    </source>
</evidence>
<feature type="binding site" evidence="9">
    <location>
        <position position="90"/>
    </location>
    <ligand>
        <name>substrate</name>
    </ligand>
</feature>
<feature type="site" description="Transition state stabilizer" evidence="9">
    <location>
        <position position="18"/>
    </location>
</feature>
<feature type="binding site" evidence="9">
    <location>
        <begin position="10"/>
        <end position="11"/>
    </location>
    <ligand>
        <name>ATP</name>
        <dbReference type="ChEBI" id="CHEBI:30616"/>
    </ligand>
</feature>
<dbReference type="AlphaFoldDB" id="A0A7R6T0C7"/>
<dbReference type="EMBL" id="AP017470">
    <property type="protein sequence ID" value="BBB33572.1"/>
    <property type="molecule type" value="Genomic_DNA"/>
</dbReference>
<dbReference type="KEGG" id="thyd:TTHT_2140"/>
<dbReference type="UniPathway" id="UPA00241">
    <property type="reaction ID" value="UER00355"/>
</dbReference>
<reference evidence="11 12" key="1">
    <citation type="journal article" date="2012" name="Extremophiles">
        <title>Thermotomaculum hydrothermale gen. nov., sp. nov., a novel heterotrophic thermophile within the phylum Acidobacteria from a deep-sea hydrothermal vent chimney in the Southern Okinawa Trough.</title>
        <authorList>
            <person name="Izumi H."/>
            <person name="Nunoura T."/>
            <person name="Miyazaki M."/>
            <person name="Mino S."/>
            <person name="Toki T."/>
            <person name="Takai K."/>
            <person name="Sako Y."/>
            <person name="Sawabe T."/>
            <person name="Nakagawa S."/>
        </authorList>
    </citation>
    <scope>NUCLEOTIDE SEQUENCE [LARGE SCALE GENOMIC DNA]</scope>
    <source>
        <strain evidence="11 12">AC55</strain>
    </source>
</reference>
<dbReference type="PRINTS" id="PR01020">
    <property type="entry name" value="LPSBIOSNTHSS"/>
</dbReference>
<name>A0A7R6T0C7_9BACT</name>
<evidence type="ECO:0000256" key="5">
    <source>
        <dbReference type="ARBA" id="ARBA00022840"/>
    </source>
</evidence>
<sequence length="161" mass="18576">MCVKAVYPGSFDPITYGHIDIIERGINLFDKVVVAILINPKKQPLFTVEERLEMIRESLKTFPQEKIEISSFSGLLVDYVKKINAKAILRGIRAISDFEYEFQMALTNRRLLKDVDTVFMMPDERYSYLSANLVREIALFGGDVSHFVPEHVAEKLKEKFK</sequence>
<feature type="binding site" evidence="9">
    <location>
        <position position="42"/>
    </location>
    <ligand>
        <name>substrate</name>
    </ligand>
</feature>
<feature type="binding site" evidence="9">
    <location>
        <begin position="91"/>
        <end position="93"/>
    </location>
    <ligand>
        <name>ATP</name>
        <dbReference type="ChEBI" id="CHEBI:30616"/>
    </ligand>
</feature>
<gene>
    <name evidence="9 11" type="primary">coaD</name>
    <name evidence="11" type="ORF">TTHT_2140</name>
</gene>
<dbReference type="NCBIfam" id="TIGR01510">
    <property type="entry name" value="coaD_prev_kdtB"/>
    <property type="match status" value="1"/>
</dbReference>
<feature type="binding site" evidence="9">
    <location>
        <position position="101"/>
    </location>
    <ligand>
        <name>ATP</name>
        <dbReference type="ChEBI" id="CHEBI:30616"/>
    </ligand>
</feature>
<comment type="catalytic activity">
    <reaction evidence="8 9">
        <text>(R)-4'-phosphopantetheine + ATP + H(+) = 3'-dephospho-CoA + diphosphate</text>
        <dbReference type="Rhea" id="RHEA:19801"/>
        <dbReference type="ChEBI" id="CHEBI:15378"/>
        <dbReference type="ChEBI" id="CHEBI:30616"/>
        <dbReference type="ChEBI" id="CHEBI:33019"/>
        <dbReference type="ChEBI" id="CHEBI:57328"/>
        <dbReference type="ChEBI" id="CHEBI:61723"/>
        <dbReference type="EC" id="2.7.7.3"/>
    </reaction>
</comment>
<evidence type="ECO:0000313" key="12">
    <source>
        <dbReference type="Proteomes" id="UP000595564"/>
    </source>
</evidence>
<keyword evidence="5 9" id="KW-0067">ATP-binding</keyword>
<evidence type="ECO:0000256" key="2">
    <source>
        <dbReference type="ARBA" id="ARBA00022679"/>
    </source>
</evidence>
<accession>A0A7R6T0C7</accession>
<dbReference type="InterPro" id="IPR004821">
    <property type="entry name" value="Cyt_trans-like"/>
</dbReference>
<evidence type="ECO:0000256" key="3">
    <source>
        <dbReference type="ARBA" id="ARBA00022695"/>
    </source>
</evidence>
<comment type="subcellular location">
    <subcellularLocation>
        <location evidence="9">Cytoplasm</location>
    </subcellularLocation>
</comment>
<organism evidence="11 12">
    <name type="scientific">Thermotomaculum hydrothermale</name>
    <dbReference type="NCBI Taxonomy" id="981385"/>
    <lineage>
        <taxon>Bacteria</taxon>
        <taxon>Pseudomonadati</taxon>
        <taxon>Acidobacteriota</taxon>
        <taxon>Holophagae</taxon>
        <taxon>Thermotomaculales</taxon>
        <taxon>Thermotomaculaceae</taxon>
        <taxon>Thermotomaculum</taxon>
    </lineage>
</organism>
<dbReference type="GO" id="GO:0005737">
    <property type="term" value="C:cytoplasm"/>
    <property type="evidence" value="ECO:0007669"/>
    <property type="project" value="UniProtKB-SubCell"/>
</dbReference>
<feature type="binding site" evidence="9">
    <location>
        <begin position="126"/>
        <end position="132"/>
    </location>
    <ligand>
        <name>ATP</name>
        <dbReference type="ChEBI" id="CHEBI:30616"/>
    </ligand>
</feature>
<feature type="domain" description="Cytidyltransferase-like" evidence="10">
    <location>
        <begin position="6"/>
        <end position="136"/>
    </location>
</feature>
<dbReference type="GO" id="GO:0005524">
    <property type="term" value="F:ATP binding"/>
    <property type="evidence" value="ECO:0007669"/>
    <property type="project" value="UniProtKB-KW"/>
</dbReference>
<evidence type="ECO:0000259" key="10">
    <source>
        <dbReference type="Pfam" id="PF01467"/>
    </source>
</evidence>
<dbReference type="PANTHER" id="PTHR21342:SF1">
    <property type="entry name" value="PHOSPHOPANTETHEINE ADENYLYLTRANSFERASE"/>
    <property type="match status" value="1"/>
</dbReference>
<evidence type="ECO:0000256" key="7">
    <source>
        <dbReference type="ARBA" id="ARBA00022993"/>
    </source>
</evidence>
<feature type="binding site" evidence="9">
    <location>
        <position position="18"/>
    </location>
    <ligand>
        <name>ATP</name>
        <dbReference type="ChEBI" id="CHEBI:30616"/>
    </ligand>
</feature>
<dbReference type="GO" id="GO:0004595">
    <property type="term" value="F:pantetheine-phosphate adenylyltransferase activity"/>
    <property type="evidence" value="ECO:0007669"/>
    <property type="project" value="UniProtKB-UniRule"/>
</dbReference>
<keyword evidence="6 9" id="KW-0460">Magnesium</keyword>
<keyword evidence="3 9" id="KW-0548">Nucleotidyltransferase</keyword>
<protein>
    <recommendedName>
        <fullName evidence="9">Phosphopantetheine adenylyltransferase</fullName>
        <ecNumber evidence="9">2.7.7.3</ecNumber>
    </recommendedName>
    <alternativeName>
        <fullName evidence="9">Dephospho-CoA pyrophosphorylase</fullName>
    </alternativeName>
    <alternativeName>
        <fullName evidence="9">Pantetheine-phosphate adenylyltransferase</fullName>
        <shortName evidence="9">PPAT</shortName>
    </alternativeName>
</protein>
<dbReference type="Proteomes" id="UP000595564">
    <property type="component" value="Chromosome"/>
</dbReference>
<keyword evidence="1 9" id="KW-0963">Cytoplasm</keyword>
<evidence type="ECO:0000256" key="4">
    <source>
        <dbReference type="ARBA" id="ARBA00022741"/>
    </source>
</evidence>
<dbReference type="InterPro" id="IPR014729">
    <property type="entry name" value="Rossmann-like_a/b/a_fold"/>
</dbReference>
<comment type="pathway">
    <text evidence="9">Cofactor biosynthesis; coenzyme A biosynthesis; CoA from (R)-pantothenate: step 4/5.</text>
</comment>
<comment type="similarity">
    <text evidence="9">Belongs to the bacterial CoaD family.</text>
</comment>
<comment type="function">
    <text evidence="9">Reversibly transfers an adenylyl group from ATP to 4'-phosphopantetheine, yielding dephospho-CoA (dPCoA) and pyrophosphate.</text>
</comment>
<dbReference type="GO" id="GO:0015937">
    <property type="term" value="P:coenzyme A biosynthetic process"/>
    <property type="evidence" value="ECO:0007669"/>
    <property type="project" value="UniProtKB-UniRule"/>
</dbReference>
<dbReference type="PANTHER" id="PTHR21342">
    <property type="entry name" value="PHOSPHOPANTETHEINE ADENYLYLTRANSFERASE"/>
    <property type="match status" value="1"/>
</dbReference>
<dbReference type="NCBIfam" id="TIGR00125">
    <property type="entry name" value="cyt_tran_rel"/>
    <property type="match status" value="1"/>
</dbReference>
<evidence type="ECO:0000313" key="11">
    <source>
        <dbReference type="EMBL" id="BBB33572.1"/>
    </source>
</evidence>
<keyword evidence="7 9" id="KW-0173">Coenzyme A biosynthesis</keyword>
<feature type="binding site" evidence="9">
    <location>
        <position position="76"/>
    </location>
    <ligand>
        <name>substrate</name>
    </ligand>
</feature>
<dbReference type="EC" id="2.7.7.3" evidence="9"/>
<evidence type="ECO:0000256" key="6">
    <source>
        <dbReference type="ARBA" id="ARBA00022842"/>
    </source>
</evidence>
<evidence type="ECO:0000256" key="8">
    <source>
        <dbReference type="ARBA" id="ARBA00029346"/>
    </source>
</evidence>
<keyword evidence="2 9" id="KW-0808">Transferase</keyword>